<keyword evidence="3" id="KW-0677">Repeat</keyword>
<feature type="domain" description="CNNM transmembrane" evidence="11">
    <location>
        <begin position="184"/>
        <end position="452"/>
    </location>
</feature>
<dbReference type="Gene3D" id="3.10.580.10">
    <property type="entry name" value="CBS-domain"/>
    <property type="match status" value="1"/>
</dbReference>
<feature type="region of interest" description="Disordered" evidence="8">
    <location>
        <begin position="230"/>
        <end position="306"/>
    </location>
</feature>
<feature type="compositionally biased region" description="Polar residues" evidence="8">
    <location>
        <begin position="246"/>
        <end position="261"/>
    </location>
</feature>
<feature type="compositionally biased region" description="Gly residues" evidence="8">
    <location>
        <begin position="718"/>
        <end position="727"/>
    </location>
</feature>
<accession>A0A139A1W1</accession>
<evidence type="ECO:0000256" key="9">
    <source>
        <dbReference type="SAM" id="Phobius"/>
    </source>
</evidence>
<evidence type="ECO:0000256" key="6">
    <source>
        <dbReference type="PROSITE-ProRule" id="PRU00703"/>
    </source>
</evidence>
<gene>
    <name evidence="12" type="ORF">M427DRAFT_36597</name>
</gene>
<feature type="region of interest" description="Disordered" evidence="8">
    <location>
        <begin position="440"/>
        <end position="477"/>
    </location>
</feature>
<dbReference type="PROSITE" id="PS51846">
    <property type="entry name" value="CNNM"/>
    <property type="match status" value="1"/>
</dbReference>
<dbReference type="PANTHER" id="PTHR12064">
    <property type="entry name" value="METAL TRANSPORTER CNNM"/>
    <property type="match status" value="1"/>
</dbReference>
<dbReference type="GO" id="GO:0010960">
    <property type="term" value="P:magnesium ion homeostasis"/>
    <property type="evidence" value="ECO:0007669"/>
    <property type="project" value="InterPro"/>
</dbReference>
<evidence type="ECO:0000256" key="4">
    <source>
        <dbReference type="ARBA" id="ARBA00022989"/>
    </source>
</evidence>
<evidence type="ECO:0000313" key="12">
    <source>
        <dbReference type="EMBL" id="KXS10780.1"/>
    </source>
</evidence>
<dbReference type="InterPro" id="IPR045095">
    <property type="entry name" value="ACDP"/>
</dbReference>
<evidence type="ECO:0000256" key="1">
    <source>
        <dbReference type="ARBA" id="ARBA00004141"/>
    </source>
</evidence>
<feature type="compositionally biased region" description="Basic residues" evidence="8">
    <location>
        <begin position="673"/>
        <end position="685"/>
    </location>
</feature>
<protein>
    <submittedName>
        <fullName evidence="12">DUF21-domain-containing protein</fullName>
    </submittedName>
</protein>
<comment type="subcellular location">
    <subcellularLocation>
        <location evidence="1">Membrane</location>
        <topology evidence="1">Multi-pass membrane protein</topology>
    </subcellularLocation>
</comment>
<dbReference type="OrthoDB" id="5353557at2759"/>
<dbReference type="PANTHER" id="PTHR12064:SF97">
    <property type="entry name" value="METAL TRANSPORTER CNNM-5"/>
    <property type="match status" value="1"/>
</dbReference>
<dbReference type="SUPFAM" id="SSF54631">
    <property type="entry name" value="CBS-domain pair"/>
    <property type="match status" value="1"/>
</dbReference>
<evidence type="ECO:0000256" key="3">
    <source>
        <dbReference type="ARBA" id="ARBA00022737"/>
    </source>
</evidence>
<dbReference type="AlphaFoldDB" id="A0A139A1W1"/>
<dbReference type="InterPro" id="IPR000644">
    <property type="entry name" value="CBS_dom"/>
</dbReference>
<evidence type="ECO:0000256" key="2">
    <source>
        <dbReference type="ARBA" id="ARBA00022692"/>
    </source>
</evidence>
<feature type="transmembrane region" description="Helical" evidence="9">
    <location>
        <begin position="191"/>
        <end position="215"/>
    </location>
</feature>
<evidence type="ECO:0000313" key="13">
    <source>
        <dbReference type="Proteomes" id="UP000070544"/>
    </source>
</evidence>
<feature type="region of interest" description="Disordered" evidence="8">
    <location>
        <begin position="663"/>
        <end position="703"/>
    </location>
</feature>
<sequence length="742" mass="78885">MRLHRARKVAWLTCATFGGLGLLAAAGLDGVEGAPALPAIARRRHLGEWAEKDAHSGVDVVDGAGTRAGIEPSDDLLEATFVEGEIVPVTAYDAMCGGGWDTSATLNASMSTARSGRHKLPSFHFNHHPSSSLSSALAPVTASLFHITRKCRCRVPGNGTVPGGNGSLPINGTLPGDVPGDWEDVVGYSGVVFTIVLLVAIGGILSGLTLGYLSIDSTTLTILLRAEPSSSYRKPANGHSPLGSANGHSHGTAPVTSSASLHPTAMSHPPTERDPLIPRPSSPTKPAPLLTVRSASPTAELDDEEMDPADATLLRQKHYAEAIAPLRKDTHWLLVTLLLANTVVNETLPILFHSIDLDGWQAVLASTSLIVLFGEIVPQAVGARYGLAIGAFFAPFVRVFQWLLFPVAKPIALALDWALGEGNEGTGRYRRAELKELVLLHGPPPTPTTPSHPHPHTAHPRPPPPRRSSTGSVAEPPLTADEVRLLRGVLEMRDKKVGEIITPLDDVVGLELGELVDRSKVEEILSTGHSRIPVYHLVPSSIVGVVLVKSLLSIDLSPSNPTPLRVHNLPIRRLPVVHSSTSVPKVLRVFEQGQSHMAVVVERNDEEGGSFKGHGEQGPTEADAFVTLGIVTLEDVLEEILGEEILDETDVFVNVHTKVPVPSRALSIPPSKSSRRDRRTRRKRTPVAPAQLSGSVGSLTRQDPMLLTKEELSAWTLIGGGRSSGGGDQRRSSASAGRSGTV</sequence>
<keyword evidence="5 7" id="KW-0472">Membrane</keyword>
<evidence type="ECO:0000256" key="7">
    <source>
        <dbReference type="PROSITE-ProRule" id="PRU01193"/>
    </source>
</evidence>
<dbReference type="GO" id="GO:0005737">
    <property type="term" value="C:cytoplasm"/>
    <property type="evidence" value="ECO:0007669"/>
    <property type="project" value="TreeGrafter"/>
</dbReference>
<dbReference type="GO" id="GO:0016020">
    <property type="term" value="C:membrane"/>
    <property type="evidence" value="ECO:0007669"/>
    <property type="project" value="UniProtKB-SubCell"/>
</dbReference>
<dbReference type="GO" id="GO:0030026">
    <property type="term" value="P:intracellular manganese ion homeostasis"/>
    <property type="evidence" value="ECO:0007669"/>
    <property type="project" value="TreeGrafter"/>
</dbReference>
<dbReference type="InterPro" id="IPR044751">
    <property type="entry name" value="Ion_transp-like_CBS"/>
</dbReference>
<dbReference type="InterPro" id="IPR002550">
    <property type="entry name" value="CNNM"/>
</dbReference>
<dbReference type="EMBL" id="KQ965814">
    <property type="protein sequence ID" value="KXS10780.1"/>
    <property type="molecule type" value="Genomic_DNA"/>
</dbReference>
<dbReference type="InterPro" id="IPR046342">
    <property type="entry name" value="CBS_dom_sf"/>
</dbReference>
<feature type="compositionally biased region" description="Polar residues" evidence="8">
    <location>
        <begin position="692"/>
        <end position="701"/>
    </location>
</feature>
<dbReference type="Pfam" id="PF01595">
    <property type="entry name" value="CNNM"/>
    <property type="match status" value="1"/>
</dbReference>
<proteinExistence type="predicted"/>
<reference evidence="12 13" key="1">
    <citation type="journal article" date="2015" name="Genome Biol. Evol.">
        <title>Phylogenomic analyses indicate that early fungi evolved digesting cell walls of algal ancestors of land plants.</title>
        <authorList>
            <person name="Chang Y."/>
            <person name="Wang S."/>
            <person name="Sekimoto S."/>
            <person name="Aerts A.L."/>
            <person name="Choi C."/>
            <person name="Clum A."/>
            <person name="LaButti K.M."/>
            <person name="Lindquist E.A."/>
            <person name="Yee Ngan C."/>
            <person name="Ohm R.A."/>
            <person name="Salamov A.A."/>
            <person name="Grigoriev I.V."/>
            <person name="Spatafora J.W."/>
            <person name="Berbee M.L."/>
        </authorList>
    </citation>
    <scope>NUCLEOTIDE SEQUENCE [LARGE SCALE GENOMIC DNA]</scope>
    <source>
        <strain evidence="12 13">JEL478</strain>
    </source>
</reference>
<feature type="domain" description="CBS" evidence="10">
    <location>
        <begin position="570"/>
        <end position="648"/>
    </location>
</feature>
<evidence type="ECO:0000256" key="5">
    <source>
        <dbReference type="ARBA" id="ARBA00023136"/>
    </source>
</evidence>
<dbReference type="CDD" id="cd04590">
    <property type="entry name" value="CBS_pair_CorC_HlyC_assoc"/>
    <property type="match status" value="1"/>
</dbReference>
<feature type="compositionally biased region" description="Low complexity" evidence="8">
    <location>
        <begin position="732"/>
        <end position="742"/>
    </location>
</feature>
<keyword evidence="4 7" id="KW-1133">Transmembrane helix</keyword>
<keyword evidence="13" id="KW-1185">Reference proteome</keyword>
<dbReference type="STRING" id="1344416.A0A139A1W1"/>
<evidence type="ECO:0000259" key="10">
    <source>
        <dbReference type="PROSITE" id="PS51371"/>
    </source>
</evidence>
<feature type="compositionally biased region" description="Pro residues" evidence="8">
    <location>
        <begin position="442"/>
        <end position="452"/>
    </location>
</feature>
<dbReference type="Proteomes" id="UP000070544">
    <property type="component" value="Unassembled WGS sequence"/>
</dbReference>
<dbReference type="PROSITE" id="PS51371">
    <property type="entry name" value="CBS"/>
    <property type="match status" value="1"/>
</dbReference>
<feature type="compositionally biased region" description="Pro residues" evidence="8">
    <location>
        <begin position="277"/>
        <end position="286"/>
    </location>
</feature>
<evidence type="ECO:0000259" key="11">
    <source>
        <dbReference type="PROSITE" id="PS51846"/>
    </source>
</evidence>
<keyword evidence="2 7" id="KW-0812">Transmembrane</keyword>
<name>A0A139A1W1_GONPJ</name>
<feature type="region of interest" description="Disordered" evidence="8">
    <location>
        <begin position="717"/>
        <end position="742"/>
    </location>
</feature>
<evidence type="ECO:0000256" key="8">
    <source>
        <dbReference type="SAM" id="MobiDB-lite"/>
    </source>
</evidence>
<organism evidence="12 13">
    <name type="scientific">Gonapodya prolifera (strain JEL478)</name>
    <name type="common">Monoblepharis prolifera</name>
    <dbReference type="NCBI Taxonomy" id="1344416"/>
    <lineage>
        <taxon>Eukaryota</taxon>
        <taxon>Fungi</taxon>
        <taxon>Fungi incertae sedis</taxon>
        <taxon>Chytridiomycota</taxon>
        <taxon>Chytridiomycota incertae sedis</taxon>
        <taxon>Monoblepharidomycetes</taxon>
        <taxon>Monoblepharidales</taxon>
        <taxon>Gonapodyaceae</taxon>
        <taxon>Gonapodya</taxon>
    </lineage>
</organism>
<keyword evidence="6" id="KW-0129">CBS domain</keyword>